<dbReference type="Proteomes" id="UP000692954">
    <property type="component" value="Unassembled WGS sequence"/>
</dbReference>
<dbReference type="EMBL" id="CAJJDN010000109">
    <property type="protein sequence ID" value="CAD8115791.1"/>
    <property type="molecule type" value="Genomic_DNA"/>
</dbReference>
<protein>
    <submittedName>
        <fullName evidence="1">Uncharacterized protein</fullName>
    </submittedName>
</protein>
<evidence type="ECO:0000313" key="1">
    <source>
        <dbReference type="EMBL" id="CAD8115791.1"/>
    </source>
</evidence>
<name>A0A8S1QLB4_9CILI</name>
<gene>
    <name evidence="1" type="ORF">PSON_ATCC_30995.1.T1090103</name>
</gene>
<reference evidence="1" key="1">
    <citation type="submission" date="2021-01" db="EMBL/GenBank/DDBJ databases">
        <authorList>
            <consortium name="Genoscope - CEA"/>
            <person name="William W."/>
        </authorList>
    </citation>
    <scope>NUCLEOTIDE SEQUENCE</scope>
</reference>
<accession>A0A8S1QLB4</accession>
<keyword evidence="2" id="KW-1185">Reference proteome</keyword>
<comment type="caution">
    <text evidence="1">The sequence shown here is derived from an EMBL/GenBank/DDBJ whole genome shotgun (WGS) entry which is preliminary data.</text>
</comment>
<sequence>MSNLCEKIQAMILIVKENEKLKQFYTELDLKYSFNEMNQQDTLIKLRTLSTEQQCRSRVPQHQLRDVKSKMMYYEMAEYILQLKKPPYTLIQELNVFDDTIPLVRQEYFDVQPKYIEKATPFYPKQNCEKRSKLLKELTKAYTGNVIIKEPAEEIKKVSQYQQFWLLDLLTNQIIIIVIIQKDLNNNNQMNQFFLV</sequence>
<organism evidence="1 2">
    <name type="scientific">Paramecium sonneborni</name>
    <dbReference type="NCBI Taxonomy" id="65129"/>
    <lineage>
        <taxon>Eukaryota</taxon>
        <taxon>Sar</taxon>
        <taxon>Alveolata</taxon>
        <taxon>Ciliophora</taxon>
        <taxon>Intramacronucleata</taxon>
        <taxon>Oligohymenophorea</taxon>
        <taxon>Peniculida</taxon>
        <taxon>Parameciidae</taxon>
        <taxon>Paramecium</taxon>
    </lineage>
</organism>
<dbReference type="AlphaFoldDB" id="A0A8S1QLB4"/>
<proteinExistence type="predicted"/>
<evidence type="ECO:0000313" key="2">
    <source>
        <dbReference type="Proteomes" id="UP000692954"/>
    </source>
</evidence>